<reference evidence="13 14" key="1">
    <citation type="journal article" date="2016" name="Nat. Commun.">
        <title>Thousands of microbial genomes shed light on interconnected biogeochemical processes in an aquifer system.</title>
        <authorList>
            <person name="Anantharaman K."/>
            <person name="Brown C.T."/>
            <person name="Hug L.A."/>
            <person name="Sharon I."/>
            <person name="Castelle C.J."/>
            <person name="Probst A.J."/>
            <person name="Thomas B.C."/>
            <person name="Singh A."/>
            <person name="Wilkins M.J."/>
            <person name="Karaoz U."/>
            <person name="Brodie E.L."/>
            <person name="Williams K.H."/>
            <person name="Hubbard S.S."/>
            <person name="Banfield J.F."/>
        </authorList>
    </citation>
    <scope>NUCLEOTIDE SEQUENCE [LARGE SCALE GENOMIC DNA]</scope>
</reference>
<dbReference type="PANTHER" id="PTHR30478">
    <property type="entry name" value="DNA POLYMERASE III SUBUNIT BETA"/>
    <property type="match status" value="1"/>
</dbReference>
<organism evidence="13 14">
    <name type="scientific">Candidatus Magasanikbacteria bacterium RIFCSPHIGHO2_01_FULL_50_8</name>
    <dbReference type="NCBI Taxonomy" id="1798674"/>
    <lineage>
        <taxon>Bacteria</taxon>
        <taxon>Candidatus Magasanikiibacteriota</taxon>
    </lineage>
</organism>
<evidence type="ECO:0000256" key="3">
    <source>
        <dbReference type="ARBA" id="ARBA00022490"/>
    </source>
</evidence>
<evidence type="ECO:0000259" key="12">
    <source>
        <dbReference type="Pfam" id="PF02768"/>
    </source>
</evidence>
<comment type="subcellular location">
    <subcellularLocation>
        <location evidence="1 9">Cytoplasm</location>
    </subcellularLocation>
</comment>
<dbReference type="Pfam" id="PF02767">
    <property type="entry name" value="DNA_pol3_beta_2"/>
    <property type="match status" value="1"/>
</dbReference>
<comment type="similarity">
    <text evidence="2 9">Belongs to the beta sliding clamp family.</text>
</comment>
<keyword evidence="5 9" id="KW-0548">Nucleotidyltransferase</keyword>
<dbReference type="InterPro" id="IPR046938">
    <property type="entry name" value="DNA_clamp_sf"/>
</dbReference>
<keyword evidence="8" id="KW-0238">DNA-binding</keyword>
<dbReference type="GO" id="GO:0005737">
    <property type="term" value="C:cytoplasm"/>
    <property type="evidence" value="ECO:0007669"/>
    <property type="project" value="UniProtKB-SubCell"/>
</dbReference>
<evidence type="ECO:0000256" key="7">
    <source>
        <dbReference type="ARBA" id="ARBA00022932"/>
    </source>
</evidence>
<comment type="function">
    <text evidence="9">Confers DNA tethering and processivity to DNA polymerases and other proteins. Acts as a clamp, forming a ring around DNA (a reaction catalyzed by the clamp-loading complex) which diffuses in an ATP-independent manner freely and bidirectionally along dsDNA. Initially characterized for its ability to contact the catalytic subunit of DNA polymerase III (Pol III), a complex, multichain enzyme responsible for most of the replicative synthesis in bacteria; Pol III exhibits 3'-5' exonuclease proofreading activity. The beta chain is required for initiation of replication as well as for processivity of DNA replication.</text>
</comment>
<dbReference type="InterPro" id="IPR022637">
    <property type="entry name" value="DNA_polIII_beta_cen"/>
</dbReference>
<dbReference type="SUPFAM" id="SSF55979">
    <property type="entry name" value="DNA clamp"/>
    <property type="match status" value="3"/>
</dbReference>
<evidence type="ECO:0000256" key="5">
    <source>
        <dbReference type="ARBA" id="ARBA00022695"/>
    </source>
</evidence>
<feature type="domain" description="DNA polymerase III beta sliding clamp N-terminal" evidence="10">
    <location>
        <begin position="1"/>
        <end position="118"/>
    </location>
</feature>
<evidence type="ECO:0000256" key="2">
    <source>
        <dbReference type="ARBA" id="ARBA00010752"/>
    </source>
</evidence>
<gene>
    <name evidence="13" type="ORF">A2848_02465</name>
</gene>
<dbReference type="Pfam" id="PF00712">
    <property type="entry name" value="DNA_pol3_beta"/>
    <property type="match status" value="1"/>
</dbReference>
<dbReference type="InterPro" id="IPR022635">
    <property type="entry name" value="DNA_polIII_beta_C"/>
</dbReference>
<dbReference type="PANTHER" id="PTHR30478:SF0">
    <property type="entry name" value="BETA SLIDING CLAMP"/>
    <property type="match status" value="1"/>
</dbReference>
<keyword evidence="7 9" id="KW-0239">DNA-directed DNA polymerase</keyword>
<dbReference type="GO" id="GO:0003887">
    <property type="term" value="F:DNA-directed DNA polymerase activity"/>
    <property type="evidence" value="ECO:0007669"/>
    <property type="project" value="UniProtKB-UniRule"/>
</dbReference>
<accession>A0A1F6LS81</accession>
<dbReference type="Pfam" id="PF02768">
    <property type="entry name" value="DNA_pol3_beta_3"/>
    <property type="match status" value="1"/>
</dbReference>
<dbReference type="AlphaFoldDB" id="A0A1F6LS81"/>
<dbReference type="GO" id="GO:0003677">
    <property type="term" value="F:DNA binding"/>
    <property type="evidence" value="ECO:0007669"/>
    <property type="project" value="UniProtKB-UniRule"/>
</dbReference>
<dbReference type="Gene3D" id="3.10.150.10">
    <property type="entry name" value="DNA Polymerase III, subunit A, domain 2"/>
    <property type="match status" value="1"/>
</dbReference>
<evidence type="ECO:0000259" key="10">
    <source>
        <dbReference type="Pfam" id="PF00712"/>
    </source>
</evidence>
<evidence type="ECO:0000256" key="1">
    <source>
        <dbReference type="ARBA" id="ARBA00004496"/>
    </source>
</evidence>
<keyword evidence="6 9" id="KW-0235">DNA replication</keyword>
<dbReference type="GO" id="GO:0008408">
    <property type="term" value="F:3'-5' exonuclease activity"/>
    <property type="evidence" value="ECO:0007669"/>
    <property type="project" value="InterPro"/>
</dbReference>
<protein>
    <recommendedName>
        <fullName evidence="9">Beta sliding clamp</fullName>
    </recommendedName>
</protein>
<dbReference type="CDD" id="cd00140">
    <property type="entry name" value="beta_clamp"/>
    <property type="match status" value="1"/>
</dbReference>
<dbReference type="SMART" id="SM00480">
    <property type="entry name" value="POL3Bc"/>
    <property type="match status" value="1"/>
</dbReference>
<evidence type="ECO:0000313" key="13">
    <source>
        <dbReference type="EMBL" id="OGH62257.1"/>
    </source>
</evidence>
<name>A0A1F6LS81_9BACT</name>
<dbReference type="InterPro" id="IPR001001">
    <property type="entry name" value="DNA_polIII_beta"/>
</dbReference>
<dbReference type="PIRSF" id="PIRSF000804">
    <property type="entry name" value="DNA_pol_III_b"/>
    <property type="match status" value="1"/>
</dbReference>
<evidence type="ECO:0000259" key="11">
    <source>
        <dbReference type="Pfam" id="PF02767"/>
    </source>
</evidence>
<dbReference type="NCBIfam" id="TIGR00663">
    <property type="entry name" value="dnan"/>
    <property type="match status" value="1"/>
</dbReference>
<evidence type="ECO:0000256" key="9">
    <source>
        <dbReference type="PIRNR" id="PIRNR000804"/>
    </source>
</evidence>
<dbReference type="GO" id="GO:0006271">
    <property type="term" value="P:DNA strand elongation involved in DNA replication"/>
    <property type="evidence" value="ECO:0007669"/>
    <property type="project" value="TreeGrafter"/>
</dbReference>
<evidence type="ECO:0000256" key="4">
    <source>
        <dbReference type="ARBA" id="ARBA00022679"/>
    </source>
</evidence>
<dbReference type="GO" id="GO:0009360">
    <property type="term" value="C:DNA polymerase III complex"/>
    <property type="evidence" value="ECO:0007669"/>
    <property type="project" value="InterPro"/>
</dbReference>
<dbReference type="Proteomes" id="UP000176329">
    <property type="component" value="Unassembled WGS sequence"/>
</dbReference>
<evidence type="ECO:0000256" key="6">
    <source>
        <dbReference type="ARBA" id="ARBA00022705"/>
    </source>
</evidence>
<dbReference type="Gene3D" id="3.70.10.10">
    <property type="match status" value="1"/>
</dbReference>
<dbReference type="InterPro" id="IPR022634">
    <property type="entry name" value="DNA_polIII_beta_N"/>
</dbReference>
<feature type="domain" description="DNA polymerase III beta sliding clamp C-terminal" evidence="12">
    <location>
        <begin position="248"/>
        <end position="370"/>
    </location>
</feature>
<proteinExistence type="inferred from homology"/>
<dbReference type="EMBL" id="MFPV01000015">
    <property type="protein sequence ID" value="OGH62257.1"/>
    <property type="molecule type" value="Genomic_DNA"/>
</dbReference>
<keyword evidence="3 9" id="KW-0963">Cytoplasm</keyword>
<evidence type="ECO:0000313" key="14">
    <source>
        <dbReference type="Proteomes" id="UP000176329"/>
    </source>
</evidence>
<keyword evidence="4 9" id="KW-0808">Transferase</keyword>
<evidence type="ECO:0000256" key="8">
    <source>
        <dbReference type="ARBA" id="ARBA00023125"/>
    </source>
</evidence>
<comment type="caution">
    <text evidence="13">The sequence shown here is derived from an EMBL/GenBank/DDBJ whole genome shotgun (WGS) entry which is preliminary data.</text>
</comment>
<comment type="subunit">
    <text evidence="9">Forms a ring-shaped head-to-tail homodimer around DNA.</text>
</comment>
<sequence>MKFTCTKENFLQGIQAVAAITGKQVHLPILNNLLLLAEKTGLRVVGTNLELSIIATVRGKVEQEGSYTVPAKTLAEYIALLPAEAHIDCELEGNELLLKSGRQRTKMKGSPATDFPAAPTIEKNNELTFPADRLKRGLQRVLISVSHSEVRPELQGVLMFTDAVDDLRATLASTDSYRLSEVKVELLNHPENPIRIIIPQRTAQEFHRLLPSGADPVTLAVGEGQISCAIGDVHIVSRLIDGTYPDYRQIIPKTWNTELKVPVEETQKAIKAASLFATVGVSAVSLDIKPAEETLNITSASSQAGEHSADIGVEGTGQENRVILNHRYLVDGLMSVDDERALFRVVSGEAPCIIQPEKTDDYLYIIMPIRQ</sequence>
<feature type="domain" description="DNA polymerase III beta sliding clamp central" evidence="11">
    <location>
        <begin position="130"/>
        <end position="246"/>
    </location>
</feature>